<keyword evidence="1" id="KW-1185">Reference proteome</keyword>
<reference evidence="2" key="1">
    <citation type="submission" date="2022-11" db="UniProtKB">
        <authorList>
            <consortium name="WormBaseParasite"/>
        </authorList>
    </citation>
    <scope>IDENTIFICATION</scope>
</reference>
<protein>
    <submittedName>
        <fullName evidence="2">Uncharacterized protein</fullName>
    </submittedName>
</protein>
<dbReference type="Proteomes" id="UP000887565">
    <property type="component" value="Unplaced"/>
</dbReference>
<sequence length="198" mass="22009">MIIASSRLENNEIFGTTEQMELEIISTSLIIIYALLQLITLKFLAIDEPTPQKGHLTPDHGAPIMYVTSEQYGAIHRREVARDVELRALATEISSLIDLFDNVLFVDGVLLWETSTAPASATDKSRAPLPELIVTNGNFSLLFSSSDKGAKSRRCCCCLVAWNVGCSPTPLADASYMNFYQQLYNEKQDRKVKALLHV</sequence>
<evidence type="ECO:0000313" key="1">
    <source>
        <dbReference type="Proteomes" id="UP000887565"/>
    </source>
</evidence>
<accession>A0A915I9Y2</accession>
<name>A0A915I9Y2_ROMCU</name>
<proteinExistence type="predicted"/>
<dbReference type="WBParaSite" id="nRc.2.0.1.t10096-RA">
    <property type="protein sequence ID" value="nRc.2.0.1.t10096-RA"/>
    <property type="gene ID" value="nRc.2.0.1.g10096"/>
</dbReference>
<dbReference type="AlphaFoldDB" id="A0A915I9Y2"/>
<evidence type="ECO:0000313" key="2">
    <source>
        <dbReference type="WBParaSite" id="nRc.2.0.1.t10096-RA"/>
    </source>
</evidence>
<organism evidence="1 2">
    <name type="scientific">Romanomermis culicivorax</name>
    <name type="common">Nematode worm</name>
    <dbReference type="NCBI Taxonomy" id="13658"/>
    <lineage>
        <taxon>Eukaryota</taxon>
        <taxon>Metazoa</taxon>
        <taxon>Ecdysozoa</taxon>
        <taxon>Nematoda</taxon>
        <taxon>Enoplea</taxon>
        <taxon>Dorylaimia</taxon>
        <taxon>Mermithida</taxon>
        <taxon>Mermithoidea</taxon>
        <taxon>Mermithidae</taxon>
        <taxon>Romanomermis</taxon>
    </lineage>
</organism>